<dbReference type="CDD" id="cd04688">
    <property type="entry name" value="NUDIX_Hydrolase"/>
    <property type="match status" value="1"/>
</dbReference>
<dbReference type="InterPro" id="IPR000086">
    <property type="entry name" value="NUDIX_hydrolase_dom"/>
</dbReference>
<dbReference type="AlphaFoldDB" id="A0A263BV39"/>
<dbReference type="PROSITE" id="PS51462">
    <property type="entry name" value="NUDIX"/>
    <property type="match status" value="1"/>
</dbReference>
<gene>
    <name evidence="4" type="ORF">CIB95_04250</name>
</gene>
<comment type="caution">
    <text evidence="4">The sequence shown here is derived from an EMBL/GenBank/DDBJ whole genome shotgun (WGS) entry which is preliminary data.</text>
</comment>
<reference evidence="5" key="1">
    <citation type="submission" date="2017-08" db="EMBL/GenBank/DDBJ databases">
        <authorList>
            <person name="Huang Z."/>
        </authorList>
    </citation>
    <scope>NUCLEOTIDE SEQUENCE [LARGE SCALE GENOMIC DNA]</scope>
    <source>
        <strain evidence="5">SA5d-4</strain>
    </source>
</reference>
<sequence>MDVVFKTNNKVFNYRVAGILMKDDHVLLHRAATDTIWSLPGGRVEMGEEAAISLQREFREELDIETTIDRLVWVAENFFEYAEQDIHEVGFYYILTSNELPFRQDPFYGVEGERLVFKWTPIKELRNVALYPEFLRTSIAEMPIHTEHLVVNQK</sequence>
<dbReference type="PANTHER" id="PTHR43046">
    <property type="entry name" value="GDP-MANNOSE MANNOSYL HYDROLASE"/>
    <property type="match status" value="1"/>
</dbReference>
<dbReference type="Proteomes" id="UP000217083">
    <property type="component" value="Unassembled WGS sequence"/>
</dbReference>
<evidence type="ECO:0000259" key="3">
    <source>
        <dbReference type="PROSITE" id="PS51462"/>
    </source>
</evidence>
<evidence type="ECO:0000256" key="2">
    <source>
        <dbReference type="ARBA" id="ARBA00022801"/>
    </source>
</evidence>
<keyword evidence="5" id="KW-1185">Reference proteome</keyword>
<dbReference type="PANTHER" id="PTHR43046:SF14">
    <property type="entry name" value="MUTT_NUDIX FAMILY PROTEIN"/>
    <property type="match status" value="1"/>
</dbReference>
<dbReference type="InterPro" id="IPR015797">
    <property type="entry name" value="NUDIX_hydrolase-like_dom_sf"/>
</dbReference>
<evidence type="ECO:0000313" key="4">
    <source>
        <dbReference type="EMBL" id="OZM57589.1"/>
    </source>
</evidence>
<accession>A0A263BV39</accession>
<comment type="cofactor">
    <cofactor evidence="1">
        <name>Mg(2+)</name>
        <dbReference type="ChEBI" id="CHEBI:18420"/>
    </cofactor>
</comment>
<dbReference type="GO" id="GO:0016787">
    <property type="term" value="F:hydrolase activity"/>
    <property type="evidence" value="ECO:0007669"/>
    <property type="project" value="UniProtKB-KW"/>
</dbReference>
<proteinExistence type="predicted"/>
<dbReference type="RefSeq" id="WP_094922365.1">
    <property type="nucleotide sequence ID" value="NZ_NPIA01000002.1"/>
</dbReference>
<reference evidence="4 5" key="2">
    <citation type="submission" date="2017-09" db="EMBL/GenBank/DDBJ databases">
        <title>Bacillus patelloidae sp. nov., isolated from the intestinal tract of a marine limpet.</title>
        <authorList>
            <person name="Liu R."/>
            <person name="Dong C."/>
            <person name="Shao Z."/>
        </authorList>
    </citation>
    <scope>NUCLEOTIDE SEQUENCE [LARGE SCALE GENOMIC DNA]</scope>
    <source>
        <strain evidence="4 5">SA5d-4</strain>
    </source>
</reference>
<dbReference type="Pfam" id="PF00293">
    <property type="entry name" value="NUDIX"/>
    <property type="match status" value="1"/>
</dbReference>
<protein>
    <submittedName>
        <fullName evidence="4">NUDIX hydrolase</fullName>
    </submittedName>
</protein>
<dbReference type="Gene3D" id="3.90.79.10">
    <property type="entry name" value="Nucleoside Triphosphate Pyrophosphohydrolase"/>
    <property type="match status" value="1"/>
</dbReference>
<name>A0A263BV39_9BACI</name>
<evidence type="ECO:0000313" key="5">
    <source>
        <dbReference type="Proteomes" id="UP000217083"/>
    </source>
</evidence>
<keyword evidence="2 4" id="KW-0378">Hydrolase</keyword>
<dbReference type="SUPFAM" id="SSF55811">
    <property type="entry name" value="Nudix"/>
    <property type="match status" value="1"/>
</dbReference>
<evidence type="ECO:0000256" key="1">
    <source>
        <dbReference type="ARBA" id="ARBA00001946"/>
    </source>
</evidence>
<dbReference type="EMBL" id="NPIA01000002">
    <property type="protein sequence ID" value="OZM57589.1"/>
    <property type="molecule type" value="Genomic_DNA"/>
</dbReference>
<organism evidence="4 5">
    <name type="scientific">Lottiidibacillus patelloidae</name>
    <dbReference type="NCBI Taxonomy" id="2670334"/>
    <lineage>
        <taxon>Bacteria</taxon>
        <taxon>Bacillati</taxon>
        <taxon>Bacillota</taxon>
        <taxon>Bacilli</taxon>
        <taxon>Bacillales</taxon>
        <taxon>Bacillaceae</taxon>
        <taxon>Lottiidibacillus</taxon>
    </lineage>
</organism>
<feature type="domain" description="Nudix hydrolase" evidence="3">
    <location>
        <begin position="11"/>
        <end position="142"/>
    </location>
</feature>